<organism evidence="3 4">
    <name type="scientific">Actinocorallia herbida</name>
    <dbReference type="NCBI Taxonomy" id="58109"/>
    <lineage>
        <taxon>Bacteria</taxon>
        <taxon>Bacillati</taxon>
        <taxon>Actinomycetota</taxon>
        <taxon>Actinomycetes</taxon>
        <taxon>Streptosporangiales</taxon>
        <taxon>Thermomonosporaceae</taxon>
        <taxon>Actinocorallia</taxon>
    </lineage>
</organism>
<keyword evidence="1" id="KW-0732">Signal</keyword>
<feature type="domain" description="DUF8094" evidence="2">
    <location>
        <begin position="40"/>
        <end position="278"/>
    </location>
</feature>
<dbReference type="Proteomes" id="UP000272400">
    <property type="component" value="Unassembled WGS sequence"/>
</dbReference>
<gene>
    <name evidence="3" type="ORF">EDD29_7657</name>
</gene>
<feature type="signal peptide" evidence="1">
    <location>
        <begin position="1"/>
        <end position="20"/>
    </location>
</feature>
<dbReference type="OrthoDB" id="3295569at2"/>
<evidence type="ECO:0000313" key="4">
    <source>
        <dbReference type="Proteomes" id="UP000272400"/>
    </source>
</evidence>
<reference evidence="3 4" key="1">
    <citation type="submission" date="2018-11" db="EMBL/GenBank/DDBJ databases">
        <title>Sequencing the genomes of 1000 actinobacteria strains.</title>
        <authorList>
            <person name="Klenk H.-P."/>
        </authorList>
    </citation>
    <scope>NUCLEOTIDE SEQUENCE [LARGE SCALE GENOMIC DNA]</scope>
    <source>
        <strain evidence="3 4">DSM 44254</strain>
    </source>
</reference>
<dbReference type="Pfam" id="PF26366">
    <property type="entry name" value="DUF8094"/>
    <property type="match status" value="1"/>
</dbReference>
<name>A0A3N1D8U5_9ACTN</name>
<sequence>MRITVICAAALLLASGCAGAAEPPRVASIPMAASSADTPLTPESAATAFRTWTVNDDLARASADGLLAQSWSEDSQLGVGAAEFRAAAAAGKTPVRHGYGKPALWVPRLTGYPQWFVASVERDGSRVLMAFIRKNPDARFRLSIAVTPGKGVKLPKVPVDEEGYAALVDSADQQGLLTSPGAVASLQAAVADEGPGSFSARVLKGGPYTTGLFSAHEKAAQKAAKDGLRRTSTFTVPVQPVFALRTSDGSALVLYPLTSDTTTARKDASDTAPLPLPKEFAHLMPLGGGVSREIEATETHEIGSLQFAAVVPAYKGGDERPKAAVIAHGGGVTRINSS</sequence>
<evidence type="ECO:0000256" key="1">
    <source>
        <dbReference type="SAM" id="SignalP"/>
    </source>
</evidence>
<comment type="caution">
    <text evidence="3">The sequence shown here is derived from an EMBL/GenBank/DDBJ whole genome shotgun (WGS) entry which is preliminary data.</text>
</comment>
<dbReference type="RefSeq" id="WP_148086230.1">
    <property type="nucleotide sequence ID" value="NZ_RJKE01000001.1"/>
</dbReference>
<dbReference type="AlphaFoldDB" id="A0A3N1D8U5"/>
<proteinExistence type="predicted"/>
<dbReference type="PROSITE" id="PS51257">
    <property type="entry name" value="PROKAR_LIPOPROTEIN"/>
    <property type="match status" value="1"/>
</dbReference>
<dbReference type="EMBL" id="RJKE01000001">
    <property type="protein sequence ID" value="ROO89945.1"/>
    <property type="molecule type" value="Genomic_DNA"/>
</dbReference>
<evidence type="ECO:0000313" key="3">
    <source>
        <dbReference type="EMBL" id="ROO89945.1"/>
    </source>
</evidence>
<keyword evidence="4" id="KW-1185">Reference proteome</keyword>
<evidence type="ECO:0000259" key="2">
    <source>
        <dbReference type="Pfam" id="PF26366"/>
    </source>
</evidence>
<accession>A0A3N1D8U5</accession>
<dbReference type="InterPro" id="IPR058407">
    <property type="entry name" value="DUF8094"/>
</dbReference>
<feature type="chain" id="PRO_5018134386" description="DUF8094 domain-containing protein" evidence="1">
    <location>
        <begin position="21"/>
        <end position="338"/>
    </location>
</feature>
<protein>
    <recommendedName>
        <fullName evidence="2">DUF8094 domain-containing protein</fullName>
    </recommendedName>
</protein>